<dbReference type="Proteomes" id="UP001161497">
    <property type="component" value="Chromosome"/>
</dbReference>
<evidence type="ECO:0000313" key="1">
    <source>
        <dbReference type="EMBL" id="CAI9085288.1"/>
    </source>
</evidence>
<protein>
    <submittedName>
        <fullName evidence="1">Uncharacterized protein</fullName>
    </submittedName>
</protein>
<accession>A0ABN8XE47</accession>
<name>A0ABN8XE47_9BACT</name>
<organism evidence="1 2">
    <name type="scientific">Candidatus Methylacidiphilum fumarolicum</name>
    <dbReference type="NCBI Taxonomy" id="591154"/>
    <lineage>
        <taxon>Bacteria</taxon>
        <taxon>Pseudomonadati</taxon>
        <taxon>Verrucomicrobiota</taxon>
        <taxon>Methylacidiphilae</taxon>
        <taxon>Methylacidiphilales</taxon>
        <taxon>Methylacidiphilaceae</taxon>
        <taxon>Methylacidiphilum (ex Ratnadevi et al. 2023)</taxon>
    </lineage>
</organism>
<dbReference type="EMBL" id="OX458932">
    <property type="protein sequence ID" value="CAI9085288.1"/>
    <property type="molecule type" value="Genomic_DNA"/>
</dbReference>
<gene>
    <name evidence="1" type="ORF">MFUM_0913</name>
</gene>
<keyword evidence="2" id="KW-1185">Reference proteome</keyword>
<sequence>MTFQEFLELIEKEDTPPSSLSAPLQALFYEKKGQWARAHNLIQRHEDTDSCWVHAFLHRKEGDIPNSKYWYARAGKAMGKDFDSEWKEIVRSLIEKRI</sequence>
<proteinExistence type="predicted"/>
<evidence type="ECO:0000313" key="2">
    <source>
        <dbReference type="Proteomes" id="UP001161497"/>
    </source>
</evidence>
<reference evidence="1" key="1">
    <citation type="submission" date="2023-03" db="EMBL/GenBank/DDBJ databases">
        <authorList>
            <person name="Cremers G."/>
            <person name="Picone N."/>
        </authorList>
    </citation>
    <scope>NUCLEOTIDE SEQUENCE</scope>
    <source>
        <strain evidence="1">Sample_alias</strain>
    </source>
</reference>
<dbReference type="RefSeq" id="WP_009061356.1">
    <property type="nucleotide sequence ID" value="NZ_JAHXRZ010000002.1"/>
</dbReference>